<evidence type="ECO:0000313" key="2">
    <source>
        <dbReference type="Proteomes" id="UP000002774"/>
    </source>
</evidence>
<dbReference type="HOGENOM" id="CLU_3390311_0_0_10"/>
<organism evidence="1 2">
    <name type="scientific">Mucilaginibacter paludis DSM 18603</name>
    <dbReference type="NCBI Taxonomy" id="714943"/>
    <lineage>
        <taxon>Bacteria</taxon>
        <taxon>Pseudomonadati</taxon>
        <taxon>Bacteroidota</taxon>
        <taxon>Sphingobacteriia</taxon>
        <taxon>Sphingobacteriales</taxon>
        <taxon>Sphingobacteriaceae</taxon>
        <taxon>Mucilaginibacter</taxon>
    </lineage>
</organism>
<evidence type="ECO:0000313" key="1">
    <source>
        <dbReference type="EMBL" id="EHQ25820.1"/>
    </source>
</evidence>
<name>H1Y6H6_9SPHI</name>
<reference evidence="1" key="1">
    <citation type="submission" date="2011-09" db="EMBL/GenBank/DDBJ databases">
        <title>The permanent draft genome of Mucilaginibacter paludis DSM 18603.</title>
        <authorList>
            <consortium name="US DOE Joint Genome Institute (JGI-PGF)"/>
            <person name="Lucas S."/>
            <person name="Han J."/>
            <person name="Lapidus A."/>
            <person name="Bruce D."/>
            <person name="Goodwin L."/>
            <person name="Pitluck S."/>
            <person name="Peters L."/>
            <person name="Kyrpides N."/>
            <person name="Mavromatis K."/>
            <person name="Ivanova N."/>
            <person name="Mikhailova N."/>
            <person name="Held B."/>
            <person name="Detter J.C."/>
            <person name="Tapia R."/>
            <person name="Han C."/>
            <person name="Land M."/>
            <person name="Hauser L."/>
            <person name="Markowitz V."/>
            <person name="Cheng J.-F."/>
            <person name="Hugenholtz P."/>
            <person name="Woyke T."/>
            <person name="Wu D."/>
            <person name="Tindall B."/>
            <person name="Brambilla E."/>
            <person name="Klenk H.-P."/>
            <person name="Eisen J.A."/>
        </authorList>
    </citation>
    <scope>NUCLEOTIDE SEQUENCE [LARGE SCALE GENOMIC DNA]</scope>
    <source>
        <strain evidence="1">DSM 18603</strain>
    </source>
</reference>
<dbReference type="AlphaFoldDB" id="H1Y6H6"/>
<proteinExistence type="predicted"/>
<dbReference type="STRING" id="714943.Mucpa_1663"/>
<sequence length="32" mass="3671">MKILIFLQLEICKVVTKNYIVKFLLFPMVAGG</sequence>
<accession>H1Y6H6</accession>
<dbReference type="EMBL" id="CM001403">
    <property type="protein sequence ID" value="EHQ25820.1"/>
    <property type="molecule type" value="Genomic_DNA"/>
</dbReference>
<keyword evidence="2" id="KW-1185">Reference proteome</keyword>
<gene>
    <name evidence="1" type="ORF">Mucpa_1663</name>
</gene>
<dbReference type="Proteomes" id="UP000002774">
    <property type="component" value="Chromosome"/>
</dbReference>
<protein>
    <submittedName>
        <fullName evidence="1">Uncharacterized protein</fullName>
    </submittedName>
</protein>